<evidence type="ECO:0000256" key="1">
    <source>
        <dbReference type="ARBA" id="ARBA00008791"/>
    </source>
</evidence>
<keyword evidence="4" id="KW-1185">Reference proteome</keyword>
<proteinExistence type="inferred from homology"/>
<reference evidence="3 4" key="1">
    <citation type="submission" date="2020-04" db="EMBL/GenBank/DDBJ databases">
        <authorList>
            <person name="Basu S."/>
            <person name="Maruthanayagam V."/>
            <person name="Chakraborty S."/>
            <person name="Pramanik A."/>
            <person name="Mukherjee J."/>
            <person name="Brink B."/>
        </authorList>
    </citation>
    <scope>NUCLEOTIDE SEQUENCE [LARGE SCALE GENOMIC DNA]</scope>
    <source>
        <strain evidence="3 4">AP17</strain>
    </source>
</reference>
<name>A0A6H1U1P5_9CYAN</name>
<dbReference type="CDD" id="cd00293">
    <property type="entry name" value="USP-like"/>
    <property type="match status" value="1"/>
</dbReference>
<evidence type="ECO:0000313" key="3">
    <source>
        <dbReference type="EMBL" id="QIZ71539.1"/>
    </source>
</evidence>
<dbReference type="EMBL" id="CP051167">
    <property type="protein sequence ID" value="QIZ71539.1"/>
    <property type="molecule type" value="Genomic_DNA"/>
</dbReference>
<dbReference type="InterPro" id="IPR014729">
    <property type="entry name" value="Rossmann-like_a/b/a_fold"/>
</dbReference>
<dbReference type="PANTHER" id="PTHR46268:SF8">
    <property type="entry name" value="UNIVERSAL STRESS PROTEIN SLL1388"/>
    <property type="match status" value="1"/>
</dbReference>
<feature type="domain" description="UspA" evidence="2">
    <location>
        <begin position="3"/>
        <end position="152"/>
    </location>
</feature>
<gene>
    <name evidence="3" type="ORF">HCG48_13885</name>
</gene>
<sequence>MGFKKILVAIARSPEADRVFETALTLARQEGANLYVFHCLGVGPVTLGPGADLYGEGAVNSAQVQQEVIKKEMEDVEKWLHEYRKQARGLGIPAQFEYQIGDAGWWIREIASRWGADLVVVGRHGRSSLAEFFLGSVSNHVLHHVKCSVLVVQGEAESGIENRESLS</sequence>
<dbReference type="PANTHER" id="PTHR46268">
    <property type="entry name" value="STRESS RESPONSE PROTEIN NHAX"/>
    <property type="match status" value="1"/>
</dbReference>
<dbReference type="PRINTS" id="PR01438">
    <property type="entry name" value="UNVRSLSTRESS"/>
</dbReference>
<dbReference type="InterPro" id="IPR006015">
    <property type="entry name" value="Universal_stress_UspA"/>
</dbReference>
<dbReference type="AlphaFoldDB" id="A0A6H1U1P5"/>
<protein>
    <submittedName>
        <fullName evidence="3">Universal stress protein</fullName>
    </submittedName>
</protein>
<dbReference type="Gene3D" id="3.40.50.620">
    <property type="entry name" value="HUPs"/>
    <property type="match status" value="1"/>
</dbReference>
<evidence type="ECO:0000313" key="4">
    <source>
        <dbReference type="Proteomes" id="UP000500857"/>
    </source>
</evidence>
<evidence type="ECO:0000259" key="2">
    <source>
        <dbReference type="Pfam" id="PF00582"/>
    </source>
</evidence>
<dbReference type="KEGG" id="oxy:HCG48_13885"/>
<dbReference type="RefSeq" id="WP_168569691.1">
    <property type="nucleotide sequence ID" value="NZ_CP051167.1"/>
</dbReference>
<accession>A0A6H1U1P5</accession>
<organism evidence="3 4">
    <name type="scientific">Oxynema aestuarii AP17</name>
    <dbReference type="NCBI Taxonomy" id="2064643"/>
    <lineage>
        <taxon>Bacteria</taxon>
        <taxon>Bacillati</taxon>
        <taxon>Cyanobacteriota</taxon>
        <taxon>Cyanophyceae</taxon>
        <taxon>Oscillatoriophycideae</taxon>
        <taxon>Oscillatoriales</taxon>
        <taxon>Oscillatoriaceae</taxon>
        <taxon>Oxynema</taxon>
        <taxon>Oxynema aestuarii</taxon>
    </lineage>
</organism>
<dbReference type="InterPro" id="IPR006016">
    <property type="entry name" value="UspA"/>
</dbReference>
<comment type="similarity">
    <text evidence="1">Belongs to the universal stress protein A family.</text>
</comment>
<dbReference type="Pfam" id="PF00582">
    <property type="entry name" value="Usp"/>
    <property type="match status" value="1"/>
</dbReference>
<dbReference type="SUPFAM" id="SSF52402">
    <property type="entry name" value="Adenine nucleotide alpha hydrolases-like"/>
    <property type="match status" value="1"/>
</dbReference>
<dbReference type="Proteomes" id="UP000500857">
    <property type="component" value="Chromosome"/>
</dbReference>